<evidence type="ECO:0008006" key="3">
    <source>
        <dbReference type="Google" id="ProtNLM"/>
    </source>
</evidence>
<reference evidence="1 2" key="1">
    <citation type="submission" date="2019-03" db="EMBL/GenBank/DDBJ databases">
        <authorList>
            <person name="He R.-H."/>
        </authorList>
    </citation>
    <scope>NUCLEOTIDE SEQUENCE [LARGE SCALE GENOMIC DNA]</scope>
    <source>
        <strain evidence="2">SH 714</strain>
    </source>
</reference>
<name>A0A4Y8IER8_9BACI</name>
<dbReference type="OrthoDB" id="9810385at2"/>
<dbReference type="Gene3D" id="3.40.50.10140">
    <property type="entry name" value="Toll/interleukin-1 receptor homology (TIR) domain"/>
    <property type="match status" value="1"/>
</dbReference>
<dbReference type="AlphaFoldDB" id="A0A4Y8IER8"/>
<keyword evidence="2" id="KW-1185">Reference proteome</keyword>
<evidence type="ECO:0000313" key="2">
    <source>
        <dbReference type="Proteomes" id="UP000297975"/>
    </source>
</evidence>
<dbReference type="RefSeq" id="WP_134341440.1">
    <property type="nucleotide sequence ID" value="NZ_SOPW01000024.1"/>
</dbReference>
<organism evidence="1 2">
    <name type="scientific">Filobacillus milosensis</name>
    <dbReference type="NCBI Taxonomy" id="94137"/>
    <lineage>
        <taxon>Bacteria</taxon>
        <taxon>Bacillati</taxon>
        <taxon>Bacillota</taxon>
        <taxon>Bacilli</taxon>
        <taxon>Bacillales</taxon>
        <taxon>Bacillaceae</taxon>
        <taxon>Filobacillus</taxon>
    </lineage>
</organism>
<protein>
    <recommendedName>
        <fullName evidence="3">TIR domain-containing protein</fullName>
    </recommendedName>
</protein>
<proteinExistence type="predicted"/>
<sequence>MKIDIIEKSLYKYLNEYIYDVIENYKDGEEWKDNINERFEKFVNDNDLSNMSENTYIINTLEAILSLDQIPIEEVVMRASQRFGEEIFNEVSKEIGAYDKIEPEIIYQIITFYKSRLLLMLISQFEYFDRTDYDIFLSHSSIDSREVLGLKLLFLFEHNLSTYIDWLDDFQLNYLRATQKIISLILDFTNHNTNILFRYLEEFYSGEAMLKEYTNKEITNKILDSLRSSGCVLYVDSRNSRYSKWMPFELGYAMAYENKPIYRMLIQYKRTRIGSIKNSSFLSDFEVIDDIDKFIKYLNIRSKVTV</sequence>
<dbReference type="SUPFAM" id="SSF52200">
    <property type="entry name" value="Toll/Interleukin receptor TIR domain"/>
    <property type="match status" value="1"/>
</dbReference>
<dbReference type="EMBL" id="SOPW01000024">
    <property type="protein sequence ID" value="TFB13572.1"/>
    <property type="molecule type" value="Genomic_DNA"/>
</dbReference>
<dbReference type="Proteomes" id="UP000297975">
    <property type="component" value="Unassembled WGS sequence"/>
</dbReference>
<comment type="caution">
    <text evidence="1">The sequence shown here is derived from an EMBL/GenBank/DDBJ whole genome shotgun (WGS) entry which is preliminary data.</text>
</comment>
<gene>
    <name evidence="1" type="ORF">E3U55_15745</name>
</gene>
<evidence type="ECO:0000313" key="1">
    <source>
        <dbReference type="EMBL" id="TFB13572.1"/>
    </source>
</evidence>
<dbReference type="InterPro" id="IPR035897">
    <property type="entry name" value="Toll_tir_struct_dom_sf"/>
</dbReference>
<accession>A0A4Y8IER8</accession>